<dbReference type="AlphaFoldDB" id="A0A1V2EWJ0"/>
<dbReference type="Pfam" id="PF01850">
    <property type="entry name" value="PIN"/>
    <property type="match status" value="1"/>
</dbReference>
<organism evidence="2 3">
    <name type="scientific">Sphingomonas jeddahensis</name>
    <dbReference type="NCBI Taxonomy" id="1915074"/>
    <lineage>
        <taxon>Bacteria</taxon>
        <taxon>Pseudomonadati</taxon>
        <taxon>Pseudomonadota</taxon>
        <taxon>Alphaproteobacteria</taxon>
        <taxon>Sphingomonadales</taxon>
        <taxon>Sphingomonadaceae</taxon>
        <taxon>Sphingomonas</taxon>
    </lineage>
</organism>
<dbReference type="STRING" id="1915074.SPHI_10620"/>
<gene>
    <name evidence="2" type="ORF">SPHI_10620</name>
</gene>
<reference evidence="2 3" key="1">
    <citation type="submission" date="2016-11" db="EMBL/GenBank/DDBJ databases">
        <title>Genome sequence of Sphingomonas jeddahensis G39.</title>
        <authorList>
            <person name="Poehlein A."/>
            <person name="Wuebbeler J.H."/>
            <person name="Steinbuechel A."/>
            <person name="Daniel R."/>
        </authorList>
    </citation>
    <scope>NUCLEOTIDE SEQUENCE [LARGE SCALE GENOMIC DNA]</scope>
    <source>
        <strain evidence="2 3">G39</strain>
    </source>
</reference>
<dbReference type="EC" id="3.1.-.-" evidence="2"/>
<keyword evidence="2" id="KW-0378">Hydrolase</keyword>
<name>A0A1V2EWJ0_9SPHN</name>
<dbReference type="OrthoDB" id="32625at2"/>
<dbReference type="Proteomes" id="UP000188729">
    <property type="component" value="Unassembled WGS sequence"/>
</dbReference>
<sequence>MTLFVDASALVAIIANEAESEHLLLVMEQDQQRTTSGIALWETARALARLSRDPISVADGLAEAQRWCAALAIGITGIDAAVAHEAARVQDRYGKGNHPARLNMGDCFAYACAKTNNAKLLYKGDDFVHTDMP</sequence>
<dbReference type="InterPro" id="IPR029060">
    <property type="entry name" value="PIN-like_dom_sf"/>
</dbReference>
<evidence type="ECO:0000259" key="1">
    <source>
        <dbReference type="Pfam" id="PF01850"/>
    </source>
</evidence>
<proteinExistence type="predicted"/>
<evidence type="ECO:0000313" key="3">
    <source>
        <dbReference type="Proteomes" id="UP000188729"/>
    </source>
</evidence>
<dbReference type="SUPFAM" id="SSF88723">
    <property type="entry name" value="PIN domain-like"/>
    <property type="match status" value="1"/>
</dbReference>
<dbReference type="InterPro" id="IPR002716">
    <property type="entry name" value="PIN_dom"/>
</dbReference>
<feature type="domain" description="PIN" evidence="1">
    <location>
        <begin position="4"/>
        <end position="131"/>
    </location>
</feature>
<accession>A0A1V2EWJ0</accession>
<comment type="caution">
    <text evidence="2">The sequence shown here is derived from an EMBL/GenBank/DDBJ whole genome shotgun (WGS) entry which is preliminary data.</text>
</comment>
<keyword evidence="3" id="KW-1185">Reference proteome</keyword>
<dbReference type="GO" id="GO:0016787">
    <property type="term" value="F:hydrolase activity"/>
    <property type="evidence" value="ECO:0007669"/>
    <property type="project" value="UniProtKB-KW"/>
</dbReference>
<dbReference type="Gene3D" id="3.40.50.1010">
    <property type="entry name" value="5'-nuclease"/>
    <property type="match status" value="1"/>
</dbReference>
<evidence type="ECO:0000313" key="2">
    <source>
        <dbReference type="EMBL" id="ONF96867.1"/>
    </source>
</evidence>
<dbReference type="CDD" id="cd09871">
    <property type="entry name" value="PIN_MtVapC28-VapC30-like"/>
    <property type="match status" value="1"/>
</dbReference>
<dbReference type="RefSeq" id="WP_076743831.1">
    <property type="nucleotide sequence ID" value="NZ_MPSB01000003.1"/>
</dbReference>
<dbReference type="EMBL" id="MPSB01000003">
    <property type="protein sequence ID" value="ONF96867.1"/>
    <property type="molecule type" value="Genomic_DNA"/>
</dbReference>
<protein>
    <submittedName>
        <fullName evidence="2">Ribonuclease VapC30</fullName>
        <ecNumber evidence="2">3.1.-.-</ecNumber>
    </submittedName>
</protein>